<evidence type="ECO:0000259" key="1">
    <source>
        <dbReference type="PROSITE" id="PS51841"/>
    </source>
</evidence>
<dbReference type="InterPro" id="IPR001322">
    <property type="entry name" value="Lamin_tail_dom"/>
</dbReference>
<comment type="caution">
    <text evidence="2">The sequence shown here is derived from an EMBL/GenBank/DDBJ whole genome shotgun (WGS) entry which is preliminary data.</text>
</comment>
<feature type="non-terminal residue" evidence="2">
    <location>
        <position position="110"/>
    </location>
</feature>
<dbReference type="InterPro" id="IPR036415">
    <property type="entry name" value="Lamin_tail_dom_sf"/>
</dbReference>
<dbReference type="Gene3D" id="2.60.40.1260">
    <property type="entry name" value="Lamin Tail domain"/>
    <property type="match status" value="1"/>
</dbReference>
<gene>
    <name evidence="2" type="ORF">LCGC14_1794000</name>
</gene>
<dbReference type="EMBL" id="LAZR01017184">
    <property type="protein sequence ID" value="KKM01482.1"/>
    <property type="molecule type" value="Genomic_DNA"/>
</dbReference>
<dbReference type="PROSITE" id="PS51841">
    <property type="entry name" value="LTD"/>
    <property type="match status" value="1"/>
</dbReference>
<feature type="domain" description="LTD" evidence="1">
    <location>
        <begin position="15"/>
        <end position="110"/>
    </location>
</feature>
<reference evidence="2" key="1">
    <citation type="journal article" date="2015" name="Nature">
        <title>Complex archaea that bridge the gap between prokaryotes and eukaryotes.</title>
        <authorList>
            <person name="Spang A."/>
            <person name="Saw J.H."/>
            <person name="Jorgensen S.L."/>
            <person name="Zaremba-Niedzwiedzka K."/>
            <person name="Martijn J."/>
            <person name="Lind A.E."/>
            <person name="van Eijk R."/>
            <person name="Schleper C."/>
            <person name="Guy L."/>
            <person name="Ettema T.J."/>
        </authorList>
    </citation>
    <scope>NUCLEOTIDE SEQUENCE</scope>
</reference>
<dbReference type="InterPro" id="IPR053786">
    <property type="entry name" value="LEPRxLL_CS"/>
</dbReference>
<dbReference type="Pfam" id="PF00932">
    <property type="entry name" value="LTD"/>
    <property type="match status" value="1"/>
</dbReference>
<protein>
    <recommendedName>
        <fullName evidence="1">LTD domain-containing protein</fullName>
    </recommendedName>
</protein>
<accession>A0A0F9HEC1</accession>
<sequence length="110" mass="12068">MARHGAVEGSIPFLEPLEPRLLLSGDVFISEFMAINDSSIVDEDGRYSDWIELHNPALVAADVGGWYLTDNASNLTKWQLPAPTVLPAEGYLTVFASKQDRRAPGSELHT</sequence>
<evidence type="ECO:0000313" key="2">
    <source>
        <dbReference type="EMBL" id="KKM01482.1"/>
    </source>
</evidence>
<name>A0A0F9HEC1_9ZZZZ</name>
<dbReference type="NCBIfam" id="NF012209">
    <property type="entry name" value="LEPR-8K"/>
    <property type="match status" value="1"/>
</dbReference>
<dbReference type="AlphaFoldDB" id="A0A0F9HEC1"/>
<dbReference type="SUPFAM" id="SSF74853">
    <property type="entry name" value="Lamin A/C globular tail domain"/>
    <property type="match status" value="1"/>
</dbReference>
<organism evidence="2">
    <name type="scientific">marine sediment metagenome</name>
    <dbReference type="NCBI Taxonomy" id="412755"/>
    <lineage>
        <taxon>unclassified sequences</taxon>
        <taxon>metagenomes</taxon>
        <taxon>ecological metagenomes</taxon>
    </lineage>
</organism>
<proteinExistence type="predicted"/>